<organism evidence="6 7">
    <name type="scientific">Candidatus Entotheonella gemina</name>
    <dbReference type="NCBI Taxonomy" id="1429439"/>
    <lineage>
        <taxon>Bacteria</taxon>
        <taxon>Pseudomonadati</taxon>
        <taxon>Nitrospinota/Tectimicrobiota group</taxon>
        <taxon>Candidatus Tectimicrobiota</taxon>
        <taxon>Candidatus Entotheonellia</taxon>
        <taxon>Candidatus Entotheonellales</taxon>
        <taxon>Candidatus Entotheonellaceae</taxon>
        <taxon>Candidatus Entotheonella</taxon>
    </lineage>
</organism>
<dbReference type="GO" id="GO:0008726">
    <property type="term" value="F:alkanesulfonate monooxygenase activity"/>
    <property type="evidence" value="ECO:0007669"/>
    <property type="project" value="TreeGrafter"/>
</dbReference>
<keyword evidence="4" id="KW-0503">Monooxygenase</keyword>
<proteinExistence type="predicted"/>
<keyword evidence="3" id="KW-0560">Oxidoreductase</keyword>
<accession>W4LN31</accession>
<keyword evidence="1" id="KW-0285">Flavoprotein</keyword>
<dbReference type="EMBL" id="AZHX01001844">
    <property type="protein sequence ID" value="ETW99377.1"/>
    <property type="molecule type" value="Genomic_DNA"/>
</dbReference>
<evidence type="ECO:0000256" key="4">
    <source>
        <dbReference type="ARBA" id="ARBA00023033"/>
    </source>
</evidence>
<evidence type="ECO:0000313" key="6">
    <source>
        <dbReference type="EMBL" id="ETW99377.1"/>
    </source>
</evidence>
<evidence type="ECO:0000256" key="3">
    <source>
        <dbReference type="ARBA" id="ARBA00023002"/>
    </source>
</evidence>
<feature type="domain" description="Luciferase-like" evidence="5">
    <location>
        <begin position="13"/>
        <end position="264"/>
    </location>
</feature>
<dbReference type="PANTHER" id="PTHR42847">
    <property type="entry name" value="ALKANESULFONATE MONOOXYGENASE"/>
    <property type="match status" value="1"/>
</dbReference>
<evidence type="ECO:0000256" key="2">
    <source>
        <dbReference type="ARBA" id="ARBA00022643"/>
    </source>
</evidence>
<name>W4LN31_9BACT</name>
<keyword evidence="7" id="KW-1185">Reference proteome</keyword>
<evidence type="ECO:0000313" key="7">
    <source>
        <dbReference type="Proteomes" id="UP000019140"/>
    </source>
</evidence>
<dbReference type="AlphaFoldDB" id="W4LN31"/>
<reference evidence="6 7" key="1">
    <citation type="journal article" date="2014" name="Nature">
        <title>An environmental bacterial taxon with a large and distinct metabolic repertoire.</title>
        <authorList>
            <person name="Wilson M.C."/>
            <person name="Mori T."/>
            <person name="Ruckert C."/>
            <person name="Uria A.R."/>
            <person name="Helf M.J."/>
            <person name="Takada K."/>
            <person name="Gernert C."/>
            <person name="Steffens U.A."/>
            <person name="Heycke N."/>
            <person name="Schmitt S."/>
            <person name="Rinke C."/>
            <person name="Helfrich E.J."/>
            <person name="Brachmann A.O."/>
            <person name="Gurgui C."/>
            <person name="Wakimoto T."/>
            <person name="Kracht M."/>
            <person name="Crusemann M."/>
            <person name="Hentschel U."/>
            <person name="Abe I."/>
            <person name="Matsunaga S."/>
            <person name="Kalinowski J."/>
            <person name="Takeyama H."/>
            <person name="Piel J."/>
        </authorList>
    </citation>
    <scope>NUCLEOTIDE SEQUENCE [LARGE SCALE GENOMIC DNA]</scope>
    <source>
        <strain evidence="7">TSY2</strain>
    </source>
</reference>
<dbReference type="Proteomes" id="UP000019140">
    <property type="component" value="Unassembled WGS sequence"/>
</dbReference>
<dbReference type="InterPro" id="IPR019921">
    <property type="entry name" value="Lucif-like_OxRdtase_Rv2161c"/>
</dbReference>
<evidence type="ECO:0000259" key="5">
    <source>
        <dbReference type="Pfam" id="PF00296"/>
    </source>
</evidence>
<dbReference type="SUPFAM" id="SSF51679">
    <property type="entry name" value="Bacterial luciferase-like"/>
    <property type="match status" value="1"/>
</dbReference>
<dbReference type="PANTHER" id="PTHR42847:SF4">
    <property type="entry name" value="ALKANESULFONATE MONOOXYGENASE-RELATED"/>
    <property type="match status" value="1"/>
</dbReference>
<dbReference type="Pfam" id="PF00296">
    <property type="entry name" value="Bac_luciferase"/>
    <property type="match status" value="1"/>
</dbReference>
<keyword evidence="2" id="KW-0288">FMN</keyword>
<dbReference type="InterPro" id="IPR011251">
    <property type="entry name" value="Luciferase-like_dom"/>
</dbReference>
<protein>
    <submittedName>
        <fullName evidence="6">Luciferase</fullName>
    </submittedName>
</protein>
<gene>
    <name evidence="6" type="ORF">ETSY2_40990</name>
</gene>
<dbReference type="GO" id="GO:0046306">
    <property type="term" value="P:alkanesulfonate catabolic process"/>
    <property type="evidence" value="ECO:0007669"/>
    <property type="project" value="TreeGrafter"/>
</dbReference>
<dbReference type="HOGENOM" id="CLU_027853_7_1_7"/>
<comment type="caution">
    <text evidence="6">The sequence shown here is derived from an EMBL/GenBank/DDBJ whole genome shotgun (WGS) entry which is preliminary data.</text>
</comment>
<dbReference type="InterPro" id="IPR050172">
    <property type="entry name" value="SsuD_RutA_monooxygenase"/>
</dbReference>
<evidence type="ECO:0000256" key="1">
    <source>
        <dbReference type="ARBA" id="ARBA00022630"/>
    </source>
</evidence>
<dbReference type="InterPro" id="IPR036661">
    <property type="entry name" value="Luciferase-like_sf"/>
</dbReference>
<sequence length="296" mass="33161">MRIGVQFPTTEIGTDIAGIRDFAQAAEELGYDHIRILDHVLGADPQQHPEVPHFAYTRESVIHEPFTLMSFLAALTSRVELATAIIILPQRQTALVAKQAAEVDVLSGGRLRLGIGVGWNPVEYEALGEEWHTRGRRCEEQLDVMRLLWTQNVVNYSGEWHRISHAGINPLPIQRPIPIWLGAGSSRGPAPPASVMRRIARHADGWFPLFPLGDPVKEAIEQVNRHVQEAGRDLTTFGIEVRFILAGKEPEAWLREAHAWQELGVTHLSVYTSGAQFTSPQQHIDAMRRFKDTMGE</sequence>
<dbReference type="NCBIfam" id="TIGR03619">
    <property type="entry name" value="F420_Rv2161c"/>
    <property type="match status" value="1"/>
</dbReference>
<dbReference type="Gene3D" id="3.20.20.30">
    <property type="entry name" value="Luciferase-like domain"/>
    <property type="match status" value="1"/>
</dbReference>